<accession>K6ECI5</accession>
<protein>
    <submittedName>
        <fullName evidence="1">Copper amine oxidase-like domain-containing protein</fullName>
    </submittedName>
</protein>
<sequence length="126" mass="14049">MPFGNPLISLDNRANEVSKEDALKLAGKAMETAYSTFLMNDKYVNGSDSSNRALAEIRQKIDKLEYKDEIAGYWILEGPYELLVDKSTGALFFKYGIKGIKISGSYSEGISPVDVNDKDIFARGYF</sequence>
<dbReference type="Proteomes" id="UP000006315">
    <property type="component" value="Unassembled WGS sequence"/>
</dbReference>
<keyword evidence="2" id="KW-1185">Reference proteome</keyword>
<comment type="caution">
    <text evidence="1">The sequence shown here is derived from an EMBL/GenBank/DDBJ whole genome shotgun (WGS) entry which is preliminary data.</text>
</comment>
<evidence type="ECO:0000313" key="1">
    <source>
        <dbReference type="EMBL" id="EKN71151.1"/>
    </source>
</evidence>
<name>K6ECI5_SCHAZ</name>
<dbReference type="EMBL" id="AJLR01000005">
    <property type="protein sequence ID" value="EKN71151.1"/>
    <property type="molecule type" value="Genomic_DNA"/>
</dbReference>
<dbReference type="AlphaFoldDB" id="K6ECI5"/>
<evidence type="ECO:0000313" key="2">
    <source>
        <dbReference type="Proteomes" id="UP000006315"/>
    </source>
</evidence>
<organism evidence="1 2">
    <name type="scientific">Schinkia azotoformans LMG 9581</name>
    <dbReference type="NCBI Taxonomy" id="1131731"/>
    <lineage>
        <taxon>Bacteria</taxon>
        <taxon>Bacillati</taxon>
        <taxon>Bacillota</taxon>
        <taxon>Bacilli</taxon>
        <taxon>Bacillales</taxon>
        <taxon>Bacillaceae</taxon>
        <taxon>Calidifontibacillus/Schinkia group</taxon>
        <taxon>Schinkia</taxon>
    </lineage>
</organism>
<dbReference type="PATRIC" id="fig|1131731.3.peg.139"/>
<dbReference type="STRING" id="1131731.BAZO_00675"/>
<gene>
    <name evidence="1" type="ORF">BAZO_00675</name>
</gene>
<proteinExistence type="predicted"/>
<reference evidence="1 2" key="1">
    <citation type="journal article" date="2012" name="Front. Microbiol.">
        <title>Redundancy and modularity in membrane-associated dissimilatory nitrate reduction in Bacillus.</title>
        <authorList>
            <person name="Heylen K."/>
            <person name="Keltjens J."/>
        </authorList>
    </citation>
    <scope>NUCLEOTIDE SEQUENCE [LARGE SCALE GENOMIC DNA]</scope>
    <source>
        <strain evidence="1 2">LMG 9581</strain>
    </source>
</reference>